<organism evidence="9 10">
    <name type="scientific">Hymenobacter artigasi</name>
    <dbReference type="NCBI Taxonomy" id="2719616"/>
    <lineage>
        <taxon>Bacteria</taxon>
        <taxon>Pseudomonadati</taxon>
        <taxon>Bacteroidota</taxon>
        <taxon>Cytophagia</taxon>
        <taxon>Cytophagales</taxon>
        <taxon>Hymenobacteraceae</taxon>
        <taxon>Hymenobacter</taxon>
    </lineage>
</organism>
<dbReference type="EMBL" id="JAAVTK010000001">
    <property type="protein sequence ID" value="NKI87885.1"/>
    <property type="molecule type" value="Genomic_DNA"/>
</dbReference>
<name>A0ABX1HD31_9BACT</name>
<feature type="region of interest" description="Disordered" evidence="7">
    <location>
        <begin position="57"/>
        <end position="86"/>
    </location>
</feature>
<evidence type="ECO:0000256" key="4">
    <source>
        <dbReference type="ARBA" id="ARBA00022729"/>
    </source>
</evidence>
<evidence type="ECO:0000313" key="10">
    <source>
        <dbReference type="Proteomes" id="UP000717634"/>
    </source>
</evidence>
<feature type="compositionally biased region" description="Polar residues" evidence="7">
    <location>
        <begin position="64"/>
        <end position="86"/>
    </location>
</feature>
<comment type="similarity">
    <text evidence="2">Belongs to the CsgC/AgfC family.</text>
</comment>
<keyword evidence="4 8" id="KW-0732">Signal</keyword>
<dbReference type="InterPro" id="IPR014491">
    <property type="entry name" value="Curli_production_prot_CsgC"/>
</dbReference>
<dbReference type="Pfam" id="PF10610">
    <property type="entry name" value="Tafi-CsgC"/>
    <property type="match status" value="1"/>
</dbReference>
<comment type="caution">
    <text evidence="9">The sequence shown here is derived from an EMBL/GenBank/DDBJ whole genome shotgun (WGS) entry which is preliminary data.</text>
</comment>
<keyword evidence="6" id="KW-0143">Chaperone</keyword>
<dbReference type="Proteomes" id="UP000717634">
    <property type="component" value="Unassembled WGS sequence"/>
</dbReference>
<feature type="chain" id="PRO_5046796586" description="Curli assembly protein CsgC" evidence="8">
    <location>
        <begin position="16"/>
        <end position="120"/>
    </location>
</feature>
<protein>
    <recommendedName>
        <fullName evidence="3">Curli assembly protein CsgC</fullName>
    </recommendedName>
</protein>
<evidence type="ECO:0000256" key="6">
    <source>
        <dbReference type="ARBA" id="ARBA00023186"/>
    </source>
</evidence>
<dbReference type="InterPro" id="IPR047726">
    <property type="entry name" value="CsgH_dom"/>
</dbReference>
<comment type="subcellular location">
    <subcellularLocation>
        <location evidence="1">Periplasm</location>
    </subcellularLocation>
</comment>
<dbReference type="InterPro" id="IPR053722">
    <property type="entry name" value="Curli_assembly_CsgC/AgfC"/>
</dbReference>
<evidence type="ECO:0000256" key="2">
    <source>
        <dbReference type="ARBA" id="ARBA00006329"/>
    </source>
</evidence>
<keyword evidence="5" id="KW-0574">Periplasm</keyword>
<dbReference type="RefSeq" id="WP_168671520.1">
    <property type="nucleotide sequence ID" value="NZ_JAAVTK010000001.1"/>
</dbReference>
<evidence type="ECO:0000256" key="8">
    <source>
        <dbReference type="SAM" id="SignalP"/>
    </source>
</evidence>
<evidence type="ECO:0000313" key="9">
    <source>
        <dbReference type="EMBL" id="NKI87885.1"/>
    </source>
</evidence>
<dbReference type="Gene3D" id="2.60.40.2420">
    <property type="match status" value="1"/>
</dbReference>
<evidence type="ECO:0000256" key="7">
    <source>
        <dbReference type="SAM" id="MobiDB-lite"/>
    </source>
</evidence>
<evidence type="ECO:0000256" key="5">
    <source>
        <dbReference type="ARBA" id="ARBA00022764"/>
    </source>
</evidence>
<sequence length="120" mass="13335">MLFLFLLLATWQTPAAPAPCQARLELQQQDGMLTITGHCRNLQPTAAHYRYEMALQRESAGGHSRNTQRGEVSLAPQQEVSLSQTRVNAGPQDTYRIYLSVFDAEGHTLAQDSVVQTPTH</sequence>
<reference evidence="9 10" key="1">
    <citation type="submission" date="2020-03" db="EMBL/GenBank/DDBJ databases">
        <title>Genomic Encyclopedia of Type Strains, Phase IV (KMG-V): Genome sequencing to study the core and pangenomes of soil and plant-associated prokaryotes.</title>
        <authorList>
            <person name="Whitman W."/>
        </authorList>
    </citation>
    <scope>NUCLEOTIDE SEQUENCE [LARGE SCALE GENOMIC DNA]</scope>
    <source>
        <strain evidence="9 10">1B</strain>
    </source>
</reference>
<accession>A0ABX1HD31</accession>
<keyword evidence="10" id="KW-1185">Reference proteome</keyword>
<evidence type="ECO:0000256" key="3">
    <source>
        <dbReference type="ARBA" id="ARBA00017442"/>
    </source>
</evidence>
<feature type="signal peptide" evidence="8">
    <location>
        <begin position="1"/>
        <end position="15"/>
    </location>
</feature>
<proteinExistence type="inferred from homology"/>
<evidence type="ECO:0000256" key="1">
    <source>
        <dbReference type="ARBA" id="ARBA00004418"/>
    </source>
</evidence>
<gene>
    <name evidence="9" type="ORF">HBN54_000464</name>
</gene>
<dbReference type="NCBIfam" id="NF041112">
    <property type="entry name" value="chap_CsgH_alph"/>
    <property type="match status" value="1"/>
</dbReference>